<feature type="region of interest" description="Disordered" evidence="1">
    <location>
        <begin position="75"/>
        <end position="115"/>
    </location>
</feature>
<reference evidence="2" key="1">
    <citation type="submission" date="2017-08" db="EMBL/GenBank/DDBJ databases">
        <authorList>
            <person name="Polle J.E."/>
            <person name="Barry K."/>
            <person name="Cushman J."/>
            <person name="Schmutz J."/>
            <person name="Tran D."/>
            <person name="Hathwaick L.T."/>
            <person name="Yim W.C."/>
            <person name="Jenkins J."/>
            <person name="Mckie-Krisberg Z.M."/>
            <person name="Prochnik S."/>
            <person name="Lindquist E."/>
            <person name="Dockter R.B."/>
            <person name="Adam C."/>
            <person name="Molina H."/>
            <person name="Bunkerborg J."/>
            <person name="Jin E."/>
            <person name="Buchheim M."/>
            <person name="Magnuson J."/>
        </authorList>
    </citation>
    <scope>NUCLEOTIDE SEQUENCE</scope>
    <source>
        <strain evidence="2">CCAP 19/18</strain>
    </source>
</reference>
<protein>
    <submittedName>
        <fullName evidence="2">Uncharacterized protein</fullName>
    </submittedName>
</protein>
<feature type="compositionally biased region" description="Basic and acidic residues" evidence="1">
    <location>
        <begin position="153"/>
        <end position="162"/>
    </location>
</feature>
<dbReference type="Proteomes" id="UP000815325">
    <property type="component" value="Unassembled WGS sequence"/>
</dbReference>
<organism evidence="2 3">
    <name type="scientific">Dunaliella salina</name>
    <name type="common">Green alga</name>
    <name type="synonym">Protococcus salinus</name>
    <dbReference type="NCBI Taxonomy" id="3046"/>
    <lineage>
        <taxon>Eukaryota</taxon>
        <taxon>Viridiplantae</taxon>
        <taxon>Chlorophyta</taxon>
        <taxon>core chlorophytes</taxon>
        <taxon>Chlorophyceae</taxon>
        <taxon>CS clade</taxon>
        <taxon>Chlamydomonadales</taxon>
        <taxon>Dunaliellaceae</taxon>
        <taxon>Dunaliella</taxon>
    </lineage>
</organism>
<name>A0ABQ7FSZ4_DUNSA</name>
<evidence type="ECO:0000313" key="3">
    <source>
        <dbReference type="Proteomes" id="UP000815325"/>
    </source>
</evidence>
<evidence type="ECO:0000256" key="1">
    <source>
        <dbReference type="SAM" id="MobiDB-lite"/>
    </source>
</evidence>
<gene>
    <name evidence="2" type="ORF">DUNSADRAFT_8089</name>
</gene>
<feature type="region of interest" description="Disordered" evidence="1">
    <location>
        <begin position="133"/>
        <end position="230"/>
    </location>
</feature>
<sequence>MMSTWSSITAAKTFSPFPQASKASVFTFFPSICFPPCTSIFAYMLPTCSSITAAETFSPFPQASKAAPPLIKPKVNHNTTQLQPPEDEASGIWWAGTGFNPKPLQKRQAERDVAAQEALREMESLMAQVREAAASPDTLRGKTNSPPTSANPAKKDGKEEAAAAKGPPKKGKDTDDKKKEDKKEKGDKKRDKEDKKKDAGRKWKGERALPRPIPSQRYPGTYMTPEQLIK</sequence>
<feature type="compositionally biased region" description="Polar residues" evidence="1">
    <location>
        <begin position="141"/>
        <end position="151"/>
    </location>
</feature>
<feature type="compositionally biased region" description="Basic and acidic residues" evidence="1">
    <location>
        <begin position="170"/>
        <end position="209"/>
    </location>
</feature>
<keyword evidence="3" id="KW-1185">Reference proteome</keyword>
<dbReference type="EMBL" id="MU072367">
    <property type="protein sequence ID" value="KAF5825620.1"/>
    <property type="molecule type" value="Genomic_DNA"/>
</dbReference>
<comment type="caution">
    <text evidence="2">The sequence shown here is derived from an EMBL/GenBank/DDBJ whole genome shotgun (WGS) entry which is preliminary data.</text>
</comment>
<evidence type="ECO:0000313" key="2">
    <source>
        <dbReference type="EMBL" id="KAF5825620.1"/>
    </source>
</evidence>
<proteinExistence type="predicted"/>
<feature type="non-terminal residue" evidence="2">
    <location>
        <position position="230"/>
    </location>
</feature>
<accession>A0ABQ7FSZ4</accession>